<protein>
    <submittedName>
        <fullName evidence="2">Uncharacterized protein</fullName>
    </submittedName>
</protein>
<proteinExistence type="predicted"/>
<comment type="caution">
    <text evidence="2">The sequence shown here is derived from an EMBL/GenBank/DDBJ whole genome shotgun (WGS) entry which is preliminary data.</text>
</comment>
<keyword evidence="1" id="KW-0812">Transmembrane</keyword>
<dbReference type="AlphaFoldDB" id="A0AAV8VWP8"/>
<evidence type="ECO:0000256" key="1">
    <source>
        <dbReference type="SAM" id="Phobius"/>
    </source>
</evidence>
<keyword evidence="3" id="KW-1185">Reference proteome</keyword>
<dbReference type="Proteomes" id="UP001159042">
    <property type="component" value="Unassembled WGS sequence"/>
</dbReference>
<dbReference type="EMBL" id="JANEYG010000022">
    <property type="protein sequence ID" value="KAJ8918812.1"/>
    <property type="molecule type" value="Genomic_DNA"/>
</dbReference>
<keyword evidence="1" id="KW-1133">Transmembrane helix</keyword>
<accession>A0AAV8VWP8</accession>
<evidence type="ECO:0000313" key="2">
    <source>
        <dbReference type="EMBL" id="KAJ8918812.1"/>
    </source>
</evidence>
<name>A0AAV8VWP8_9CUCU</name>
<sequence length="82" mass="9710">MRHEANKCATQIVIFLLQKRLQTCFVWWVTQSDYIVPDEQFEQKITAQLNFSHLSHLFSIETCCLAVWLSLMYFAFYKSGNV</sequence>
<gene>
    <name evidence="2" type="ORF">NQ315_011096</name>
</gene>
<evidence type="ECO:0000313" key="3">
    <source>
        <dbReference type="Proteomes" id="UP001159042"/>
    </source>
</evidence>
<feature type="transmembrane region" description="Helical" evidence="1">
    <location>
        <begin position="57"/>
        <end position="76"/>
    </location>
</feature>
<organism evidence="2 3">
    <name type="scientific">Exocentrus adspersus</name>
    <dbReference type="NCBI Taxonomy" id="1586481"/>
    <lineage>
        <taxon>Eukaryota</taxon>
        <taxon>Metazoa</taxon>
        <taxon>Ecdysozoa</taxon>
        <taxon>Arthropoda</taxon>
        <taxon>Hexapoda</taxon>
        <taxon>Insecta</taxon>
        <taxon>Pterygota</taxon>
        <taxon>Neoptera</taxon>
        <taxon>Endopterygota</taxon>
        <taxon>Coleoptera</taxon>
        <taxon>Polyphaga</taxon>
        <taxon>Cucujiformia</taxon>
        <taxon>Chrysomeloidea</taxon>
        <taxon>Cerambycidae</taxon>
        <taxon>Lamiinae</taxon>
        <taxon>Acanthocinini</taxon>
        <taxon>Exocentrus</taxon>
    </lineage>
</organism>
<keyword evidence="1" id="KW-0472">Membrane</keyword>
<reference evidence="2 3" key="1">
    <citation type="journal article" date="2023" name="Insect Mol. Biol.">
        <title>Genome sequencing provides insights into the evolution of gene families encoding plant cell wall-degrading enzymes in longhorned beetles.</title>
        <authorList>
            <person name="Shin N.R."/>
            <person name="Okamura Y."/>
            <person name="Kirsch R."/>
            <person name="Pauchet Y."/>
        </authorList>
    </citation>
    <scope>NUCLEOTIDE SEQUENCE [LARGE SCALE GENOMIC DNA]</scope>
    <source>
        <strain evidence="2">EAD_L_NR</strain>
    </source>
</reference>